<dbReference type="PANTHER" id="PTHR11177:SF317">
    <property type="entry name" value="CHITINASE 12-RELATED"/>
    <property type="match status" value="1"/>
</dbReference>
<reference evidence="3 4" key="1">
    <citation type="journal article" date="2023" name="Arcadia Sci">
        <title>De novo assembly of a long-read Amblyomma americanum tick genome.</title>
        <authorList>
            <person name="Chou S."/>
            <person name="Poskanzer K.E."/>
            <person name="Rollins M."/>
            <person name="Thuy-Boun P.S."/>
        </authorList>
    </citation>
    <scope>NUCLEOTIDE SEQUENCE [LARGE SCALE GENOMIC DNA]</scope>
    <source>
        <strain evidence="3">F_SG_1</strain>
        <tissue evidence="3">Salivary glands</tissue>
    </source>
</reference>
<evidence type="ECO:0000259" key="2">
    <source>
        <dbReference type="SMART" id="SM00636"/>
    </source>
</evidence>
<dbReference type="SMART" id="SM00636">
    <property type="entry name" value="Glyco_18"/>
    <property type="match status" value="1"/>
</dbReference>
<dbReference type="Proteomes" id="UP001321473">
    <property type="component" value="Unassembled WGS sequence"/>
</dbReference>
<dbReference type="GO" id="GO:0004568">
    <property type="term" value="F:chitinase activity"/>
    <property type="evidence" value="ECO:0007669"/>
    <property type="project" value="TreeGrafter"/>
</dbReference>
<proteinExistence type="predicted"/>
<name>A0AAQ4DV06_AMBAM</name>
<keyword evidence="1" id="KW-0812">Transmembrane</keyword>
<accession>A0AAQ4DV06</accession>
<keyword evidence="1" id="KW-1133">Transmembrane helix</keyword>
<dbReference type="InterPro" id="IPR050314">
    <property type="entry name" value="Glycosyl_Hydrlase_18"/>
</dbReference>
<dbReference type="PANTHER" id="PTHR11177">
    <property type="entry name" value="CHITINASE"/>
    <property type="match status" value="1"/>
</dbReference>
<dbReference type="Gene3D" id="3.10.50.10">
    <property type="match status" value="1"/>
</dbReference>
<dbReference type="InterPro" id="IPR011583">
    <property type="entry name" value="Chitinase_II/V-like_cat"/>
</dbReference>
<organism evidence="3 4">
    <name type="scientific">Amblyomma americanum</name>
    <name type="common">Lone star tick</name>
    <dbReference type="NCBI Taxonomy" id="6943"/>
    <lineage>
        <taxon>Eukaryota</taxon>
        <taxon>Metazoa</taxon>
        <taxon>Ecdysozoa</taxon>
        <taxon>Arthropoda</taxon>
        <taxon>Chelicerata</taxon>
        <taxon>Arachnida</taxon>
        <taxon>Acari</taxon>
        <taxon>Parasitiformes</taxon>
        <taxon>Ixodida</taxon>
        <taxon>Ixodoidea</taxon>
        <taxon>Ixodidae</taxon>
        <taxon>Amblyomminae</taxon>
        <taxon>Amblyomma</taxon>
    </lineage>
</organism>
<dbReference type="InterPro" id="IPR029070">
    <property type="entry name" value="Chitinase_insertion_sf"/>
</dbReference>
<keyword evidence="1" id="KW-0472">Membrane</keyword>
<dbReference type="AlphaFoldDB" id="A0AAQ4DV06"/>
<dbReference type="Gene3D" id="3.20.20.80">
    <property type="entry name" value="Glycosidases"/>
    <property type="match status" value="1"/>
</dbReference>
<feature type="transmembrane region" description="Helical" evidence="1">
    <location>
        <begin position="31"/>
        <end position="52"/>
    </location>
</feature>
<feature type="domain" description="Chitinase II/V-like catalytic" evidence="2">
    <location>
        <begin position="74"/>
        <end position="391"/>
    </location>
</feature>
<sequence length="450" mass="49941">MYESLDAIQVFFYICSSVCMAYQVQSSMAPTMFAAVVLTLLVIFGAAVYFVFETHEPRAETRGLYSPASAPTSPVLCCYYDPAWSDETRRGAWAYDLQRHFPHGHCSHAVFLGARYRNRTVELPDQASAPLVSFLSLRRRGLSVLASVLVVDIAEAVLDAGDFAATMGTWLRQQGFQGLELDVGHKMPLVGYDALVKALSSELRAPAQRLIFSVNIYPTRSFMNHVNLKQLHDDADILVLNTQDLVNDDQFTAAHSALYGKDSWNSSLAAVYAHTGSLSRLVPVVPFTSREFQLQEPLDGPNSVSAGLGCRGLAESSQYHSTAGTRAFFEVCKIVDDPSWSKVWQDNDYCYMEAKDMRFIVLEDRESVICKVKFAEAHRLLGVALKQLDADAFRASPECGPANPLLDAVLVEAQRLQPRFNGDPHLWTHAQRRLTVVRANGKTACLSHVH</sequence>
<protein>
    <recommendedName>
        <fullName evidence="2">Chitinase II/V-like catalytic domain-containing protein</fullName>
    </recommendedName>
</protein>
<dbReference type="InterPro" id="IPR017853">
    <property type="entry name" value="GH"/>
</dbReference>
<gene>
    <name evidence="3" type="ORF">V5799_006924</name>
</gene>
<dbReference type="GO" id="GO:0006032">
    <property type="term" value="P:chitin catabolic process"/>
    <property type="evidence" value="ECO:0007669"/>
    <property type="project" value="TreeGrafter"/>
</dbReference>
<evidence type="ECO:0000313" key="4">
    <source>
        <dbReference type="Proteomes" id="UP001321473"/>
    </source>
</evidence>
<dbReference type="EMBL" id="JARKHS020026476">
    <property type="protein sequence ID" value="KAK8766296.1"/>
    <property type="molecule type" value="Genomic_DNA"/>
</dbReference>
<feature type="transmembrane region" description="Helical" evidence="1">
    <location>
        <begin position="7"/>
        <end position="25"/>
    </location>
</feature>
<evidence type="ECO:0000313" key="3">
    <source>
        <dbReference type="EMBL" id="KAK8766296.1"/>
    </source>
</evidence>
<dbReference type="InterPro" id="IPR001223">
    <property type="entry name" value="Glyco_hydro18_cat"/>
</dbReference>
<dbReference type="Pfam" id="PF00704">
    <property type="entry name" value="Glyco_hydro_18"/>
    <property type="match status" value="1"/>
</dbReference>
<dbReference type="SUPFAM" id="SSF51445">
    <property type="entry name" value="(Trans)glycosidases"/>
    <property type="match status" value="1"/>
</dbReference>
<dbReference type="GO" id="GO:0005576">
    <property type="term" value="C:extracellular region"/>
    <property type="evidence" value="ECO:0007669"/>
    <property type="project" value="TreeGrafter"/>
</dbReference>
<dbReference type="GO" id="GO:0005975">
    <property type="term" value="P:carbohydrate metabolic process"/>
    <property type="evidence" value="ECO:0007669"/>
    <property type="project" value="InterPro"/>
</dbReference>
<keyword evidence="4" id="KW-1185">Reference proteome</keyword>
<evidence type="ECO:0000256" key="1">
    <source>
        <dbReference type="SAM" id="Phobius"/>
    </source>
</evidence>
<dbReference type="GO" id="GO:0008061">
    <property type="term" value="F:chitin binding"/>
    <property type="evidence" value="ECO:0007669"/>
    <property type="project" value="InterPro"/>
</dbReference>
<comment type="caution">
    <text evidence="3">The sequence shown here is derived from an EMBL/GenBank/DDBJ whole genome shotgun (WGS) entry which is preliminary data.</text>
</comment>